<evidence type="ECO:0000313" key="2">
    <source>
        <dbReference type="EMBL" id="KAJ4435175.1"/>
    </source>
</evidence>
<evidence type="ECO:0000256" key="1">
    <source>
        <dbReference type="SAM" id="MobiDB-lite"/>
    </source>
</evidence>
<organism evidence="2 3">
    <name type="scientific">Periplaneta americana</name>
    <name type="common">American cockroach</name>
    <name type="synonym">Blatta americana</name>
    <dbReference type="NCBI Taxonomy" id="6978"/>
    <lineage>
        <taxon>Eukaryota</taxon>
        <taxon>Metazoa</taxon>
        <taxon>Ecdysozoa</taxon>
        <taxon>Arthropoda</taxon>
        <taxon>Hexapoda</taxon>
        <taxon>Insecta</taxon>
        <taxon>Pterygota</taxon>
        <taxon>Neoptera</taxon>
        <taxon>Polyneoptera</taxon>
        <taxon>Dictyoptera</taxon>
        <taxon>Blattodea</taxon>
        <taxon>Blattoidea</taxon>
        <taxon>Blattidae</taxon>
        <taxon>Blattinae</taxon>
        <taxon>Periplaneta</taxon>
    </lineage>
</organism>
<feature type="region of interest" description="Disordered" evidence="1">
    <location>
        <begin position="60"/>
        <end position="80"/>
    </location>
</feature>
<dbReference type="Proteomes" id="UP001148838">
    <property type="component" value="Unassembled WGS sequence"/>
</dbReference>
<name>A0ABQ8SLZ5_PERAM</name>
<keyword evidence="3" id="KW-1185">Reference proteome</keyword>
<gene>
    <name evidence="2" type="ORF">ANN_23751</name>
</gene>
<evidence type="ECO:0000313" key="3">
    <source>
        <dbReference type="Proteomes" id="UP001148838"/>
    </source>
</evidence>
<comment type="caution">
    <text evidence="2">The sequence shown here is derived from an EMBL/GenBank/DDBJ whole genome shotgun (WGS) entry which is preliminary data.</text>
</comment>
<sequence>MKHGSTILIGDKEADNGVASCKFTEEKNSKLDLVHLKLKQGGGIFALSIMLQVSFTPAQLSDDDDDDDDDDDGGGGGSSDFISTRVRIGQYLSDAFPIHCGLKQEDAQSPLLLNFALEYVIRKVQDNREGLEFNGYISFLSMRMTWNMLGENPQTIRENTEILLEASKAIGLEVNPEKTSWKTGGKTPLGRPRRRWEDNIKMDLIEVGYDDRDWINPAQDRDRWRAYVMAAMNLQVP</sequence>
<feature type="compositionally biased region" description="Acidic residues" evidence="1">
    <location>
        <begin position="61"/>
        <end position="73"/>
    </location>
</feature>
<accession>A0ABQ8SLZ5</accession>
<dbReference type="EMBL" id="JAJSOF020000025">
    <property type="protein sequence ID" value="KAJ4435175.1"/>
    <property type="molecule type" value="Genomic_DNA"/>
</dbReference>
<proteinExistence type="predicted"/>
<protein>
    <submittedName>
        <fullName evidence="2">Uncharacterized protein</fullName>
    </submittedName>
</protein>
<reference evidence="2 3" key="1">
    <citation type="journal article" date="2022" name="Allergy">
        <title>Genome assembly and annotation of Periplaneta americana reveal a comprehensive cockroach allergen profile.</title>
        <authorList>
            <person name="Wang L."/>
            <person name="Xiong Q."/>
            <person name="Saelim N."/>
            <person name="Wang L."/>
            <person name="Nong W."/>
            <person name="Wan A.T."/>
            <person name="Shi M."/>
            <person name="Liu X."/>
            <person name="Cao Q."/>
            <person name="Hui J.H.L."/>
            <person name="Sookrung N."/>
            <person name="Leung T.F."/>
            <person name="Tungtrongchitr A."/>
            <person name="Tsui S.K.W."/>
        </authorList>
    </citation>
    <scope>NUCLEOTIDE SEQUENCE [LARGE SCALE GENOMIC DNA]</scope>
    <source>
        <strain evidence="2">PWHHKU_190912</strain>
    </source>
</reference>